<dbReference type="EMBL" id="LAZR01013650">
    <property type="protein sequence ID" value="KKM21000.1"/>
    <property type="molecule type" value="Genomic_DNA"/>
</dbReference>
<evidence type="ECO:0008006" key="2">
    <source>
        <dbReference type="Google" id="ProtNLM"/>
    </source>
</evidence>
<sequence length="191" mass="21552">MIITRHDSGYFKVQSGSTTILIDPTNQRSFRGARIVINTERPTKVESPKDDDTLFWIDHQGEYEIDGIVVRGWYAEKGAEGERTVYTIVFEGIRIGIIGPVTKLKPEFVEHLRAVDVVMVPVGGKPLLSPKDIAGFVRQIEPAIIIASRYKDAKPFLKEFGEDTCKEEEKIVIKKKDVEQGTMKLMCLKVT</sequence>
<accession>A0A0F9KZK2</accession>
<dbReference type="Gene3D" id="3.60.15.10">
    <property type="entry name" value="Ribonuclease Z/Hydroxyacylglutathione hydrolase-like"/>
    <property type="match status" value="1"/>
</dbReference>
<dbReference type="AlphaFoldDB" id="A0A0F9KZK2"/>
<dbReference type="Pfam" id="PF13483">
    <property type="entry name" value="Lactamase_B_3"/>
    <property type="match status" value="1"/>
</dbReference>
<evidence type="ECO:0000313" key="1">
    <source>
        <dbReference type="EMBL" id="KKM21000.1"/>
    </source>
</evidence>
<comment type="caution">
    <text evidence="1">The sequence shown here is derived from an EMBL/GenBank/DDBJ whole genome shotgun (WGS) entry which is preliminary data.</text>
</comment>
<organism evidence="1">
    <name type="scientific">marine sediment metagenome</name>
    <dbReference type="NCBI Taxonomy" id="412755"/>
    <lineage>
        <taxon>unclassified sequences</taxon>
        <taxon>metagenomes</taxon>
        <taxon>ecological metagenomes</taxon>
    </lineage>
</organism>
<gene>
    <name evidence="1" type="ORF">LCGC14_1639830</name>
</gene>
<name>A0A0F9KZK2_9ZZZZ</name>
<reference evidence="1" key="1">
    <citation type="journal article" date="2015" name="Nature">
        <title>Complex archaea that bridge the gap between prokaryotes and eukaryotes.</title>
        <authorList>
            <person name="Spang A."/>
            <person name="Saw J.H."/>
            <person name="Jorgensen S.L."/>
            <person name="Zaremba-Niedzwiedzka K."/>
            <person name="Martijn J."/>
            <person name="Lind A.E."/>
            <person name="van Eijk R."/>
            <person name="Schleper C."/>
            <person name="Guy L."/>
            <person name="Ettema T.J."/>
        </authorList>
    </citation>
    <scope>NUCLEOTIDE SEQUENCE</scope>
</reference>
<proteinExistence type="predicted"/>
<dbReference type="InterPro" id="IPR036866">
    <property type="entry name" value="RibonucZ/Hydroxyglut_hydro"/>
</dbReference>
<protein>
    <recommendedName>
        <fullName evidence="2">Zn-dependent hydrolase of the beta-lactamase fold-like protein</fullName>
    </recommendedName>
</protein>